<reference evidence="2" key="1">
    <citation type="journal article" date="2024" name="Proc. Natl. Acad. Sci. U.S.A.">
        <title>Extraordinary preservation of gene collinearity over three hundred million years revealed in homosporous lycophytes.</title>
        <authorList>
            <person name="Li C."/>
            <person name="Wickell D."/>
            <person name="Kuo L.Y."/>
            <person name="Chen X."/>
            <person name="Nie B."/>
            <person name="Liao X."/>
            <person name="Peng D."/>
            <person name="Ji J."/>
            <person name="Jenkins J."/>
            <person name="Williams M."/>
            <person name="Shu S."/>
            <person name="Plott C."/>
            <person name="Barry K."/>
            <person name="Rajasekar S."/>
            <person name="Grimwood J."/>
            <person name="Han X."/>
            <person name="Sun S."/>
            <person name="Hou Z."/>
            <person name="He W."/>
            <person name="Dai G."/>
            <person name="Sun C."/>
            <person name="Schmutz J."/>
            <person name="Leebens-Mack J.H."/>
            <person name="Li F.W."/>
            <person name="Wang L."/>
        </authorList>
    </citation>
    <scope>NUCLEOTIDE SEQUENCE [LARGE SCALE GENOMIC DNA]</scope>
    <source>
        <strain evidence="2">cv. PW_Plant_1</strain>
    </source>
</reference>
<accession>A0ACC2BHP3</accession>
<protein>
    <submittedName>
        <fullName evidence="1">Uncharacterized protein</fullName>
    </submittedName>
</protein>
<proteinExistence type="predicted"/>
<comment type="caution">
    <text evidence="1">The sequence shown here is derived from an EMBL/GenBank/DDBJ whole genome shotgun (WGS) entry which is preliminary data.</text>
</comment>
<dbReference type="EMBL" id="CM055106">
    <property type="protein sequence ID" value="KAJ7529270.1"/>
    <property type="molecule type" value="Genomic_DNA"/>
</dbReference>
<keyword evidence="2" id="KW-1185">Reference proteome</keyword>
<organism evidence="1 2">
    <name type="scientific">Diphasiastrum complanatum</name>
    <name type="common">Issler's clubmoss</name>
    <name type="synonym">Lycopodium complanatum</name>
    <dbReference type="NCBI Taxonomy" id="34168"/>
    <lineage>
        <taxon>Eukaryota</taxon>
        <taxon>Viridiplantae</taxon>
        <taxon>Streptophyta</taxon>
        <taxon>Embryophyta</taxon>
        <taxon>Tracheophyta</taxon>
        <taxon>Lycopodiopsida</taxon>
        <taxon>Lycopodiales</taxon>
        <taxon>Lycopodiaceae</taxon>
        <taxon>Lycopodioideae</taxon>
        <taxon>Diphasiastrum</taxon>
    </lineage>
</organism>
<name>A0ACC2BHP3_DIPCM</name>
<evidence type="ECO:0000313" key="1">
    <source>
        <dbReference type="EMBL" id="KAJ7529270.1"/>
    </source>
</evidence>
<evidence type="ECO:0000313" key="2">
    <source>
        <dbReference type="Proteomes" id="UP001162992"/>
    </source>
</evidence>
<dbReference type="Proteomes" id="UP001162992">
    <property type="component" value="Chromosome 15"/>
</dbReference>
<gene>
    <name evidence="1" type="ORF">O6H91_15G041200</name>
</gene>
<sequence length="459" mass="50249">MRTSDSTCSMLHIAVSEKERGKAGRNELLSYKLRPEFTSTFMQGLTNNTSTTAILSLPRPSGFLTNSGESDRGSKLSSMYPERFGVIENSESSSPNCVAASECNLSPAMRVESGGTHFASYVPVSSIEPFYGVGVSSEGILSSSLSLYHSPVSSATVNPARTKQSGTIAEPAGLDPPETSCDQNSFNATECRVKGGSVQLVSPSQLSPFGTTTPRSICKRGESESLEELRRPFSDSVIPPSAVSNESQQVKITEQDHEVHIWTERERRKKMRGMFVTLHSMLPEASPKADKSTIVDEAISYIKLLEQKLQKLLNAKAERSKVSDRTHNSRVFMTSLSLKNEEFSGMDLLNSKFPSLIAAEAGAFQTWCSPNVVLNICGPDAFINICANLREGLLSKIFSFVVEPHNLEIVNVQISSGVNSKRLFMIHARATEESESGYRSLNMIIEDLMTFLCNDRTPS</sequence>